<dbReference type="AlphaFoldDB" id="A0A8E6ES06"/>
<gene>
    <name evidence="2" type="ORF">KIH39_13730</name>
</gene>
<dbReference type="InterPro" id="IPR013738">
    <property type="entry name" value="Beta_galactosidase_Trimer"/>
</dbReference>
<dbReference type="Gene3D" id="3.40.50.880">
    <property type="match status" value="1"/>
</dbReference>
<accession>A0A8E6ES06</accession>
<name>A0A8E6ES06_9BACT</name>
<dbReference type="GO" id="GO:0005975">
    <property type="term" value="P:carbohydrate metabolic process"/>
    <property type="evidence" value="ECO:0007669"/>
    <property type="project" value="InterPro"/>
</dbReference>
<evidence type="ECO:0000313" key="2">
    <source>
        <dbReference type="EMBL" id="QVL29929.1"/>
    </source>
</evidence>
<dbReference type="EMBL" id="CP074694">
    <property type="protein sequence ID" value="QVL29929.1"/>
    <property type="molecule type" value="Genomic_DNA"/>
</dbReference>
<dbReference type="InterPro" id="IPR029062">
    <property type="entry name" value="Class_I_gatase-like"/>
</dbReference>
<dbReference type="CDD" id="cd03143">
    <property type="entry name" value="A4_beta-galactosidase_middle_domain"/>
    <property type="match status" value="1"/>
</dbReference>
<protein>
    <submittedName>
        <fullName evidence="2">Beta-galactosidase trimerization domain-containing protein</fullName>
    </submittedName>
</protein>
<reference evidence="2" key="1">
    <citation type="submission" date="2021-05" db="EMBL/GenBank/DDBJ databases">
        <title>Complete genome sequence of the cellulolytic planctomycete Telmatocola sphagniphila SP2T and characterization of the first cellulase from planctomycetes.</title>
        <authorList>
            <person name="Rakitin A.L."/>
            <person name="Beletsky A.V."/>
            <person name="Naumoff D.G."/>
            <person name="Kulichevskaya I.S."/>
            <person name="Mardanov A.V."/>
            <person name="Ravin N.V."/>
            <person name="Dedysh S.N."/>
        </authorList>
    </citation>
    <scope>NUCLEOTIDE SEQUENCE</scope>
    <source>
        <strain evidence="2">SP2T</strain>
    </source>
</reference>
<organism evidence="2 3">
    <name type="scientific">Telmatocola sphagniphila</name>
    <dbReference type="NCBI Taxonomy" id="1123043"/>
    <lineage>
        <taxon>Bacteria</taxon>
        <taxon>Pseudomonadati</taxon>
        <taxon>Planctomycetota</taxon>
        <taxon>Planctomycetia</taxon>
        <taxon>Gemmatales</taxon>
        <taxon>Gemmataceae</taxon>
    </lineage>
</organism>
<proteinExistence type="predicted"/>
<evidence type="ECO:0000313" key="3">
    <source>
        <dbReference type="Proteomes" id="UP000676194"/>
    </source>
</evidence>
<dbReference type="KEGG" id="tsph:KIH39_13730"/>
<dbReference type="Proteomes" id="UP000676194">
    <property type="component" value="Chromosome"/>
</dbReference>
<keyword evidence="3" id="KW-1185">Reference proteome</keyword>
<dbReference type="Pfam" id="PF08532">
    <property type="entry name" value="Glyco_hydro_42M"/>
    <property type="match status" value="1"/>
</dbReference>
<dbReference type="SUPFAM" id="SSF52317">
    <property type="entry name" value="Class I glutamine amidotransferase-like"/>
    <property type="match status" value="1"/>
</dbReference>
<feature type="domain" description="Beta-galactosidase trimerisation" evidence="1">
    <location>
        <begin position="456"/>
        <end position="524"/>
    </location>
</feature>
<sequence>MNPLKTLVFVSTGILFFPTPSFGQKKSDPYENYIQNSKDFKPVKQEKDLAYQAFPGWLFMPWTAQWHIGYNEQSAAWCREQGYNGAFIDRSDIAAEGSPTGRLDWINKNRFRFYVDHAADKGLLHLWDGDRVKPYLNDLHGTGVRTVPLNETTRKKLQEHLRRNITAVKSSAFRAAYALDDESSWGHFVHPTMWQITDDKNAYANWLKEIYGPASPKRDRWISYEEIRPQLARWKIQDFDASPLMDQWTFNDAYWSNYLGDLVEYANKLDPHTPCGIVGGQAPSAFGGYDYARLMRKVQFLESYNLGSSQAIIRSFNPHNALPAVTTLFHKSSEDDIWQTWYYLAHGNRGHIAWVEGWFDGKTPKAWHKEVAPTFKEAGEKIGPLMAGSEWIHDGVAIYYSHPSIQLGWILDAEAHGKTWVNRNGDERLASASHVRHAWENMLRDSGIQYSYINYVDVIQKGIPREFKVLILPACLCLSDGEARRIKEFCRDGGTVIADYLPGLWDQHGKGRTHGVLDDLFGVNHPGNLTARDLFGGKLWVEVDQDANFSWKTYQEFLTNQNHCLRDSSGFNKAVRSLPVNQVKSLESGKAILMNLSTQWYNAYRVAGVESARKREIFMKPIAASGVVPRVRLKETGDEVHGYEITYWNKKMEDGKNRTMLFLCFNPEITGTSLGGGNSQGLKTATLPVTFQFRDEIRGLTDERTGKQYPAGREFPFPWKQNEAVVVSFASEP</sequence>
<dbReference type="RefSeq" id="WP_213493811.1">
    <property type="nucleotide sequence ID" value="NZ_CP074694.1"/>
</dbReference>
<dbReference type="GO" id="GO:0004565">
    <property type="term" value="F:beta-galactosidase activity"/>
    <property type="evidence" value="ECO:0007669"/>
    <property type="project" value="InterPro"/>
</dbReference>
<evidence type="ECO:0000259" key="1">
    <source>
        <dbReference type="Pfam" id="PF08532"/>
    </source>
</evidence>